<reference evidence="1" key="1">
    <citation type="submission" date="2020-12" db="EMBL/GenBank/DDBJ databases">
        <title>Metabolic potential, ecology and presence of endohyphal bacteria is reflected in genomic diversity of Mucoromycotina.</title>
        <authorList>
            <person name="Muszewska A."/>
            <person name="Okrasinska A."/>
            <person name="Steczkiewicz K."/>
            <person name="Drgas O."/>
            <person name="Orlowska M."/>
            <person name="Perlinska-Lenart U."/>
            <person name="Aleksandrzak-Piekarczyk T."/>
            <person name="Szatraj K."/>
            <person name="Zielenkiewicz U."/>
            <person name="Pilsyk S."/>
            <person name="Malc E."/>
            <person name="Mieczkowski P."/>
            <person name="Kruszewska J.S."/>
            <person name="Biernat P."/>
            <person name="Pawlowska J."/>
        </authorList>
    </citation>
    <scope>NUCLEOTIDE SEQUENCE</scope>
    <source>
        <strain evidence="1">CBS 226.32</strain>
    </source>
</reference>
<dbReference type="AlphaFoldDB" id="A0A8H7RI82"/>
<evidence type="ECO:0000313" key="2">
    <source>
        <dbReference type="Proteomes" id="UP000650833"/>
    </source>
</evidence>
<sequence length="202" mass="23182">MNTEHLQDLIDNLQIEHVQTAIDNIQASHSDKYNDFFYWLRDDQNIPFYNHIAALRLGKKILSSEAPRPNIIWDSNNEYEGLTCNGIHFSLAKLRRLVSDLLNLAHGILVNKVLFGSSLPKLLDQKTPMKTVFKDNIQNAQFGYSFHNDRSNLPLTKEENRKYVLDIINNNTVLNRKFFGGDGTSANPVAFGKWMKDVGEFN</sequence>
<accession>A0A8H7RI82</accession>
<dbReference type="Proteomes" id="UP000650833">
    <property type="component" value="Unassembled WGS sequence"/>
</dbReference>
<name>A0A8H7RI82_9FUNG</name>
<comment type="caution">
    <text evidence="1">The sequence shown here is derived from an EMBL/GenBank/DDBJ whole genome shotgun (WGS) entry which is preliminary data.</text>
</comment>
<evidence type="ECO:0000313" key="1">
    <source>
        <dbReference type="EMBL" id="KAG2210762.1"/>
    </source>
</evidence>
<gene>
    <name evidence="1" type="ORF">INT46_008584</name>
</gene>
<protein>
    <submittedName>
        <fullName evidence="1">Uncharacterized protein</fullName>
    </submittedName>
</protein>
<proteinExistence type="predicted"/>
<organism evidence="1 2">
    <name type="scientific">Mucor plumbeus</name>
    <dbReference type="NCBI Taxonomy" id="97098"/>
    <lineage>
        <taxon>Eukaryota</taxon>
        <taxon>Fungi</taxon>
        <taxon>Fungi incertae sedis</taxon>
        <taxon>Mucoromycota</taxon>
        <taxon>Mucoromycotina</taxon>
        <taxon>Mucoromycetes</taxon>
        <taxon>Mucorales</taxon>
        <taxon>Mucorineae</taxon>
        <taxon>Mucoraceae</taxon>
        <taxon>Mucor</taxon>
    </lineage>
</organism>
<keyword evidence="2" id="KW-1185">Reference proteome</keyword>
<dbReference type="EMBL" id="JAEPRC010000076">
    <property type="protein sequence ID" value="KAG2210762.1"/>
    <property type="molecule type" value="Genomic_DNA"/>
</dbReference>